<keyword evidence="3" id="KW-1185">Reference proteome</keyword>
<gene>
    <name evidence="2" type="ORF">JF922_03650</name>
</gene>
<dbReference type="InterPro" id="IPR019546">
    <property type="entry name" value="TAT_signal_bac_arc"/>
</dbReference>
<dbReference type="Pfam" id="PF13668">
    <property type="entry name" value="Ferritin_2"/>
    <property type="match status" value="1"/>
</dbReference>
<evidence type="ECO:0000313" key="3">
    <source>
        <dbReference type="Proteomes" id="UP000612893"/>
    </source>
</evidence>
<accession>A0A934K687</accession>
<comment type="caution">
    <text evidence="2">The sequence shown here is derived from an EMBL/GenBank/DDBJ whole genome shotgun (WGS) entry which is preliminary data.</text>
</comment>
<organism evidence="2 3">
    <name type="scientific">Candidatus Nephthysia bennettiae</name>
    <dbReference type="NCBI Taxonomy" id="3127016"/>
    <lineage>
        <taxon>Bacteria</taxon>
        <taxon>Bacillati</taxon>
        <taxon>Candidatus Dormiibacterota</taxon>
        <taxon>Candidatus Dormibacteria</taxon>
        <taxon>Candidatus Dormibacterales</taxon>
        <taxon>Candidatus Dormibacteraceae</taxon>
        <taxon>Candidatus Nephthysia</taxon>
    </lineage>
</organism>
<name>A0A934K687_9BACT</name>
<protein>
    <submittedName>
        <fullName evidence="2">Twin-arginine translocation signal domain-containing protein</fullName>
    </submittedName>
</protein>
<dbReference type="PROSITE" id="PS51318">
    <property type="entry name" value="TAT"/>
    <property type="match status" value="1"/>
</dbReference>
<dbReference type="EMBL" id="JAEKNR010000040">
    <property type="protein sequence ID" value="MBJ7597166.1"/>
    <property type="molecule type" value="Genomic_DNA"/>
</dbReference>
<dbReference type="InterPro" id="IPR006311">
    <property type="entry name" value="TAT_signal"/>
</dbReference>
<evidence type="ECO:0000256" key="1">
    <source>
        <dbReference type="SAM" id="MobiDB-lite"/>
    </source>
</evidence>
<dbReference type="Proteomes" id="UP000612893">
    <property type="component" value="Unassembled WGS sequence"/>
</dbReference>
<dbReference type="NCBIfam" id="TIGR01409">
    <property type="entry name" value="TAT_signal_seq"/>
    <property type="match status" value="1"/>
</dbReference>
<dbReference type="RefSeq" id="WP_338199182.1">
    <property type="nucleotide sequence ID" value="NZ_JAEKNR010000040.1"/>
</dbReference>
<evidence type="ECO:0000313" key="2">
    <source>
        <dbReference type="EMBL" id="MBJ7597166.1"/>
    </source>
</evidence>
<feature type="region of interest" description="Disordered" evidence="1">
    <location>
        <begin position="192"/>
        <end position="213"/>
    </location>
</feature>
<sequence length="376" mass="40696">MKTKDLATDEVSTQWRRLVGRRSFLKGVGAVGATLPAGVLFATQAQAASLSKGDAAILRFLAAAEIIESDLWQQYNELGGVKGGNPAYILALQNLDGDMPQYITDNTDDELSHADFLNAYLKSRGAQPVNLDKFRTLASSAATGANHTKKRLTNLMKLNVDTSWYVRYRSMQNPDLGATFPQAVTINKEPAIPISDQDTPPGQPQPVPPANAQESRMQAIANTAGFHFAFIEQGGASLYTAMALKARDLEVLRIVISIGGVEVDHFGLWHDKAGNAVNDPLAGVTDPETGVTFPNLNNKTPLELFKTNKILPEPCDFIRKDLPRCSVIRPSSDQLAGARAAVAALTQDNLFDGQSKEFFDTIKDLADAADAAEREL</sequence>
<proteinExistence type="predicted"/>
<reference evidence="2" key="1">
    <citation type="submission" date="2020-10" db="EMBL/GenBank/DDBJ databases">
        <title>Ca. Dormibacterota MAGs.</title>
        <authorList>
            <person name="Montgomery K."/>
        </authorList>
    </citation>
    <scope>NUCLEOTIDE SEQUENCE [LARGE SCALE GENOMIC DNA]</scope>
    <source>
        <strain evidence="2">SC8812_S17_10</strain>
    </source>
</reference>
<dbReference type="AlphaFoldDB" id="A0A934K687"/>